<evidence type="ECO:0000313" key="4">
    <source>
        <dbReference type="EMBL" id="SEQ38892.1"/>
    </source>
</evidence>
<feature type="domain" description="Transposase DDE" evidence="3">
    <location>
        <begin position="392"/>
        <end position="518"/>
    </location>
</feature>
<dbReference type="NCBIfam" id="NF033551">
    <property type="entry name" value="transpos_IS1182"/>
    <property type="match status" value="1"/>
</dbReference>
<evidence type="ECO:0000313" key="5">
    <source>
        <dbReference type="Proteomes" id="UP000198733"/>
    </source>
</evidence>
<comment type="caution">
    <text evidence="4">The sequence shown here is derived from an EMBL/GenBank/DDBJ whole genome shotgun (WGS) entry which is preliminary data.</text>
</comment>
<dbReference type="InterPro" id="IPR008490">
    <property type="entry name" value="Transposase_InsH_N"/>
</dbReference>
<evidence type="ECO:0000259" key="2">
    <source>
        <dbReference type="Pfam" id="PF05598"/>
    </source>
</evidence>
<sequence>MFKDYNINQVVLPLDLEIKLDKNDIAYAVNDVVTQVPDEAFATFSRETGCPAYHPKMMMKIILCAYTQSVFSGRKIEGLLKDSVRMMWLAQGYEPTYRTINRFRVHPEVKEILRQCFVQFRCQLVEEKQIDEEAIFIDGTKIEANANKFTFVWRKSTERHSANLVEKSNQMYDELLEKEIIPGIERESSDELSTDELTKVVKQLDDEVKTYDKKIEASEVGSERKQIRSERKTPKYYCKQFKDFVARKQKYQNDMEIFGERNSYSKTDHDATFMRMKDDYMKNGQLKAGYNVQAATEGQYVLAYDVFPNPTDTRTFIPFLDNIEDNFFKLPKHIVADAGYGSEQNYEDVMENRKRTPLITYNQYRKEKKKKHKNNAFHTANWEYNEEDDTFTCPNGKQLMFSYVSNRTDKYGLTRTFKVYECEDCSDCPLRSQCTKAKEGHNRKIYYNEKWEHQKEYIRQLLSEEETGEIYGNRKIDVEPVFGFLKANLCFTRMSVRGEEKVENELGFAFMAVNLRKYTAMKINQPIDHENNPTKNGSNHQKSMIGTIFKLFLASYVPASSSFTALILLSLLLSVPCAAFHGSQRMVSTVLNSFVRIPGVEILFPPVVFHPMCQLTPTAHYVSLLASVLILQA</sequence>
<gene>
    <name evidence="4" type="ORF">SAMN05216232_2253</name>
</gene>
<dbReference type="InterPro" id="IPR047629">
    <property type="entry name" value="IS1182_transpos"/>
</dbReference>
<proteinExistence type="predicted"/>
<dbReference type="PANTHER" id="PTHR33408">
    <property type="entry name" value="TRANSPOSASE"/>
    <property type="match status" value="1"/>
</dbReference>
<protein>
    <submittedName>
        <fullName evidence="4">Transposase, IS4 family</fullName>
    </submittedName>
</protein>
<keyword evidence="1" id="KW-1133">Transmembrane helix</keyword>
<feature type="transmembrane region" description="Helical" evidence="1">
    <location>
        <begin position="551"/>
        <end position="575"/>
    </location>
</feature>
<reference evidence="4 5" key="1">
    <citation type="submission" date="2016-10" db="EMBL/GenBank/DDBJ databases">
        <authorList>
            <person name="Varghese N."/>
            <person name="Submissions S."/>
        </authorList>
    </citation>
    <scope>NUCLEOTIDE SEQUENCE [LARGE SCALE GENOMIC DNA]</scope>
    <source>
        <strain evidence="4 5">CGMCC 1.7734</strain>
    </source>
</reference>
<evidence type="ECO:0000256" key="1">
    <source>
        <dbReference type="SAM" id="Phobius"/>
    </source>
</evidence>
<keyword evidence="5" id="KW-1185">Reference proteome</keyword>
<feature type="domain" description="Transposase InsH N-terminal" evidence="2">
    <location>
        <begin position="16"/>
        <end position="104"/>
    </location>
</feature>
<dbReference type="PANTHER" id="PTHR33408:SF2">
    <property type="entry name" value="TRANSPOSASE DDE DOMAIN-CONTAINING PROTEIN"/>
    <property type="match status" value="1"/>
</dbReference>
<organism evidence="4 5">
    <name type="scientific">Virgibacillus subterraneus</name>
    <dbReference type="NCBI Taxonomy" id="621109"/>
    <lineage>
        <taxon>Bacteria</taxon>
        <taxon>Bacillati</taxon>
        <taxon>Bacillota</taxon>
        <taxon>Bacilli</taxon>
        <taxon>Bacillales</taxon>
        <taxon>Bacillaceae</taxon>
        <taxon>Virgibacillus</taxon>
    </lineage>
</organism>
<keyword evidence="1" id="KW-0812">Transmembrane</keyword>
<accession>A0A1H9FLU3</accession>
<dbReference type="Pfam" id="PF13751">
    <property type="entry name" value="DDE_Tnp_1_6"/>
    <property type="match status" value="1"/>
</dbReference>
<name>A0A1H9FLU3_9BACI</name>
<dbReference type="Pfam" id="PF05598">
    <property type="entry name" value="DUF772"/>
    <property type="match status" value="1"/>
</dbReference>
<dbReference type="InterPro" id="IPR025668">
    <property type="entry name" value="Tnp_DDE_dom"/>
</dbReference>
<keyword evidence="1" id="KW-0472">Membrane</keyword>
<dbReference type="Proteomes" id="UP000198733">
    <property type="component" value="Unassembled WGS sequence"/>
</dbReference>
<dbReference type="EMBL" id="FOEH01000003">
    <property type="protein sequence ID" value="SEQ38892.1"/>
    <property type="molecule type" value="Genomic_DNA"/>
</dbReference>
<evidence type="ECO:0000259" key="3">
    <source>
        <dbReference type="Pfam" id="PF13751"/>
    </source>
</evidence>